<accession>A0AAV6N1C6</accession>
<dbReference type="GO" id="GO:0045901">
    <property type="term" value="P:positive regulation of translational elongation"/>
    <property type="evidence" value="ECO:0007669"/>
    <property type="project" value="UniProtKB-UniRule"/>
</dbReference>
<sequence>MSDEEHHFDSKANAREPETYPEEARTIRKNGYIVINNRPCKVVEVSTSKPGKHGHAKCHFVAIDIFNGKRLEVFVPSSQKCDVPCVYHTDYHLIDICEDGFVSLRSENGNIKDGLRLPKDENLRRQLKEGFAHRKDLVVTVMSAMGEEQICALKDIGPRS</sequence>
<dbReference type="GO" id="GO:0043022">
    <property type="term" value="F:ribosome binding"/>
    <property type="evidence" value="ECO:0007669"/>
    <property type="project" value="UniProtKB-UniRule"/>
</dbReference>
<proteinExistence type="inferred from homology"/>
<dbReference type="PROSITE" id="PS00302">
    <property type="entry name" value="IF5A_HYPUSINE"/>
    <property type="match status" value="1"/>
</dbReference>
<dbReference type="EMBL" id="JAGKQH010000010">
    <property type="protein sequence ID" value="KAG6589773.1"/>
    <property type="molecule type" value="Genomic_DNA"/>
</dbReference>
<dbReference type="CDD" id="cd04468">
    <property type="entry name" value="S1_eIF5A"/>
    <property type="match status" value="1"/>
</dbReference>
<evidence type="ECO:0000256" key="6">
    <source>
        <dbReference type="SAM" id="MobiDB-lite"/>
    </source>
</evidence>
<dbReference type="PANTHER" id="PTHR11673">
    <property type="entry name" value="TRANSLATION INITIATION FACTOR 5A FAMILY MEMBER"/>
    <property type="match status" value="1"/>
</dbReference>
<evidence type="ECO:0000256" key="3">
    <source>
        <dbReference type="ARBA" id="ARBA00022917"/>
    </source>
</evidence>
<keyword evidence="3 5" id="KW-0648">Protein biosynthesis</keyword>
<dbReference type="AlphaFoldDB" id="A0AAV6N1C6"/>
<dbReference type="GO" id="GO:0045905">
    <property type="term" value="P:positive regulation of translational termination"/>
    <property type="evidence" value="ECO:0007669"/>
    <property type="project" value="UniProtKB-UniRule"/>
</dbReference>
<comment type="similarity">
    <text evidence="1 5">Belongs to the eIF-5A family.</text>
</comment>
<protein>
    <recommendedName>
        <fullName evidence="5">Eukaryotic translation initiation factor 5A</fullName>
        <shortName evidence="5">eIF-5A</shortName>
    </recommendedName>
</protein>
<dbReference type="InterPro" id="IPR020189">
    <property type="entry name" value="IF5A_C"/>
</dbReference>
<evidence type="ECO:0000313" key="8">
    <source>
        <dbReference type="EMBL" id="KAG6589773.1"/>
    </source>
</evidence>
<comment type="PTM">
    <text evidence="5">eIF-5A seems to be the only eukaryotic protein to have a hypusine residue which is a post-translational modification of a lysine by the addition of a butylamino group.</text>
</comment>
<evidence type="ECO:0000256" key="1">
    <source>
        <dbReference type="ARBA" id="ARBA00006016"/>
    </source>
</evidence>
<dbReference type="Pfam" id="PF21485">
    <property type="entry name" value="IF5A-like_N"/>
    <property type="match status" value="1"/>
</dbReference>
<dbReference type="Proteomes" id="UP000685013">
    <property type="component" value="Chromosome 10"/>
</dbReference>
<dbReference type="InterPro" id="IPR048670">
    <property type="entry name" value="IF5A-like_N"/>
</dbReference>
<feature type="region of interest" description="Disordered" evidence="6">
    <location>
        <begin position="1"/>
        <end position="23"/>
    </location>
</feature>
<dbReference type="GO" id="GO:0003723">
    <property type="term" value="F:RNA binding"/>
    <property type="evidence" value="ECO:0007669"/>
    <property type="project" value="InterPro"/>
</dbReference>
<name>A0AAV6N1C6_9ROSI</name>
<comment type="caution">
    <text evidence="8">The sequence shown here is derived from an EMBL/GenBank/DDBJ whole genome shotgun (WGS) entry which is preliminary data.</text>
</comment>
<keyword evidence="4 5" id="KW-0385">Hypusine</keyword>
<evidence type="ECO:0000256" key="4">
    <source>
        <dbReference type="ARBA" id="ARBA00023071"/>
    </source>
</evidence>
<dbReference type="InterPro" id="IPR019769">
    <property type="entry name" value="Trans_elong_IF5A_hypusine_site"/>
</dbReference>
<keyword evidence="2" id="KW-0396">Initiation factor</keyword>
<evidence type="ECO:0000256" key="2">
    <source>
        <dbReference type="ARBA" id="ARBA00022540"/>
    </source>
</evidence>
<dbReference type="FunFam" id="2.40.50.140:FF:000034">
    <property type="entry name" value="Eukaryotic translation initiation factor 5A"/>
    <property type="match status" value="1"/>
</dbReference>
<dbReference type="GO" id="GO:0003743">
    <property type="term" value="F:translation initiation factor activity"/>
    <property type="evidence" value="ECO:0007669"/>
    <property type="project" value="UniProtKB-KW"/>
</dbReference>
<dbReference type="SMART" id="SM01376">
    <property type="entry name" value="eIF-5a"/>
    <property type="match status" value="1"/>
</dbReference>
<evidence type="ECO:0000313" key="9">
    <source>
        <dbReference type="Proteomes" id="UP000685013"/>
    </source>
</evidence>
<dbReference type="GO" id="GO:0003746">
    <property type="term" value="F:translation elongation factor activity"/>
    <property type="evidence" value="ECO:0007669"/>
    <property type="project" value="UniProtKB-UniRule"/>
</dbReference>
<dbReference type="NCBIfam" id="TIGR00037">
    <property type="entry name" value="eIF_5A"/>
    <property type="match status" value="1"/>
</dbReference>
<feature type="non-terminal residue" evidence="8">
    <location>
        <position position="1"/>
    </location>
</feature>
<gene>
    <name evidence="8" type="ORF">SDJN03_15196</name>
</gene>
<dbReference type="PIRSF" id="PIRSF003025">
    <property type="entry name" value="eIF5A"/>
    <property type="match status" value="1"/>
</dbReference>
<keyword evidence="9" id="KW-1185">Reference proteome</keyword>
<dbReference type="Pfam" id="PF01287">
    <property type="entry name" value="eIF-5a"/>
    <property type="match status" value="1"/>
</dbReference>
<evidence type="ECO:0000256" key="5">
    <source>
        <dbReference type="RuleBase" id="RU362005"/>
    </source>
</evidence>
<dbReference type="FunFam" id="2.30.30.30:FF:000012">
    <property type="entry name" value="Eukaryotic translation initiation factor 5A"/>
    <property type="match status" value="1"/>
</dbReference>
<comment type="function">
    <text evidence="5">Translation factor that promotes translation elongation and termination, particularly upon ribosome stalling at specific amino acid sequence contexts. Binds between the exit (E) and peptidyl (P) site of the ribosome and promotes rescue of stalled ribosome: specifically required for efficient translation of polyproline-containing peptides as well as other motifs that stall the ribosome. Acts as ribosome quality control (RQC) cofactor by joining the RQC complex to facilitate peptidyl transfer during CAT tailing step.</text>
</comment>
<reference evidence="8 9" key="1">
    <citation type="journal article" date="2021" name="Hortic Res">
        <title>The domestication of Cucurbita argyrosperma as revealed by the genome of its wild relative.</title>
        <authorList>
            <person name="Barrera-Redondo J."/>
            <person name="Sanchez-de la Vega G."/>
            <person name="Aguirre-Liguori J.A."/>
            <person name="Castellanos-Morales G."/>
            <person name="Gutierrez-Guerrero Y.T."/>
            <person name="Aguirre-Dugua X."/>
            <person name="Aguirre-Planter E."/>
            <person name="Tenaillon M.I."/>
            <person name="Lira-Saade R."/>
            <person name="Eguiarte L.E."/>
        </authorList>
    </citation>
    <scope>NUCLEOTIDE SEQUENCE [LARGE SCALE GENOMIC DNA]</scope>
    <source>
        <strain evidence="8">JBR-2021</strain>
    </source>
</reference>
<dbReference type="InterPro" id="IPR001884">
    <property type="entry name" value="IF5A-like"/>
</dbReference>
<organism evidence="8 9">
    <name type="scientific">Cucurbita argyrosperma subsp. sororia</name>
    <dbReference type="NCBI Taxonomy" id="37648"/>
    <lineage>
        <taxon>Eukaryota</taxon>
        <taxon>Viridiplantae</taxon>
        <taxon>Streptophyta</taxon>
        <taxon>Embryophyta</taxon>
        <taxon>Tracheophyta</taxon>
        <taxon>Spermatophyta</taxon>
        <taxon>Magnoliopsida</taxon>
        <taxon>eudicotyledons</taxon>
        <taxon>Gunneridae</taxon>
        <taxon>Pentapetalae</taxon>
        <taxon>rosids</taxon>
        <taxon>fabids</taxon>
        <taxon>Cucurbitales</taxon>
        <taxon>Cucurbitaceae</taxon>
        <taxon>Cucurbiteae</taxon>
        <taxon>Cucurbita</taxon>
    </lineage>
</organism>
<feature type="domain" description="Translation initiation factor 5A C-terminal" evidence="7">
    <location>
        <begin position="85"/>
        <end position="154"/>
    </location>
</feature>
<evidence type="ECO:0000259" key="7">
    <source>
        <dbReference type="SMART" id="SM01376"/>
    </source>
</evidence>